<dbReference type="PROSITE" id="PS50600">
    <property type="entry name" value="ULP_PROTEASE"/>
    <property type="match status" value="1"/>
</dbReference>
<dbReference type="EMBL" id="CAJJDN010000013">
    <property type="protein sequence ID" value="CAD8059853.1"/>
    <property type="molecule type" value="Genomic_DNA"/>
</dbReference>
<dbReference type="OrthoDB" id="5065855at2759"/>
<comment type="caution">
    <text evidence="5">The sequence shown here is derived from an EMBL/GenBank/DDBJ whole genome shotgun (WGS) entry which is preliminary data.</text>
</comment>
<dbReference type="GO" id="GO:0008234">
    <property type="term" value="F:cysteine-type peptidase activity"/>
    <property type="evidence" value="ECO:0007669"/>
    <property type="project" value="UniProtKB-KW"/>
</dbReference>
<reference evidence="5" key="1">
    <citation type="submission" date="2021-01" db="EMBL/GenBank/DDBJ databases">
        <authorList>
            <consortium name="Genoscope - CEA"/>
            <person name="William W."/>
        </authorList>
    </citation>
    <scope>NUCLEOTIDE SEQUENCE</scope>
</reference>
<evidence type="ECO:0000256" key="2">
    <source>
        <dbReference type="ARBA" id="ARBA00022801"/>
    </source>
</evidence>
<dbReference type="GO" id="GO:0019784">
    <property type="term" value="F:deNEDDylase activity"/>
    <property type="evidence" value="ECO:0007669"/>
    <property type="project" value="InterPro"/>
</dbReference>
<sequence length="208" mass="24140">MNQKQFPLKFKNAQLHLRDIDSLNQKQWLTAEAIYFGIQYFIKEIPNEIQVLDPSLATFIVFENDFEDLLSIQQELIGKEYIITAINDCQNPSGSHWGVMLFYQFQFYLFDSGSNSNLQSSAELIAQKMIAIIKNDETLINKEIQVIKYDGVPKQTNSYDCGVYSIAIICKLIESITMKQQWNFKSLTPDYVTNIRLELKNSIQQMLQ</sequence>
<accession>A0A8S1L2Y9</accession>
<proteinExistence type="predicted"/>
<keyword evidence="6" id="KW-1185">Reference proteome</keyword>
<dbReference type="Proteomes" id="UP000692954">
    <property type="component" value="Unassembled WGS sequence"/>
</dbReference>
<dbReference type="GO" id="GO:0000338">
    <property type="term" value="P:protein deneddylation"/>
    <property type="evidence" value="ECO:0007669"/>
    <property type="project" value="TreeGrafter"/>
</dbReference>
<evidence type="ECO:0000259" key="4">
    <source>
        <dbReference type="PROSITE" id="PS50600"/>
    </source>
</evidence>
<dbReference type="InterPro" id="IPR044613">
    <property type="entry name" value="Nep1/2-like"/>
</dbReference>
<organism evidence="5 6">
    <name type="scientific">Paramecium sonneborni</name>
    <dbReference type="NCBI Taxonomy" id="65129"/>
    <lineage>
        <taxon>Eukaryota</taxon>
        <taxon>Sar</taxon>
        <taxon>Alveolata</taxon>
        <taxon>Ciliophora</taxon>
        <taxon>Intramacronucleata</taxon>
        <taxon>Oligohymenophorea</taxon>
        <taxon>Peniculida</taxon>
        <taxon>Parameciidae</taxon>
        <taxon>Paramecium</taxon>
    </lineage>
</organism>
<evidence type="ECO:0000313" key="5">
    <source>
        <dbReference type="EMBL" id="CAD8059853.1"/>
    </source>
</evidence>
<feature type="domain" description="Ubiquitin-like protease family profile" evidence="4">
    <location>
        <begin position="13"/>
        <end position="172"/>
    </location>
</feature>
<dbReference type="Pfam" id="PF02902">
    <property type="entry name" value="Peptidase_C48"/>
    <property type="match status" value="1"/>
</dbReference>
<dbReference type="GO" id="GO:0006508">
    <property type="term" value="P:proteolysis"/>
    <property type="evidence" value="ECO:0007669"/>
    <property type="project" value="UniProtKB-KW"/>
</dbReference>
<dbReference type="InterPro" id="IPR003653">
    <property type="entry name" value="Peptidase_C48_C"/>
</dbReference>
<evidence type="ECO:0000256" key="1">
    <source>
        <dbReference type="ARBA" id="ARBA00022670"/>
    </source>
</evidence>
<keyword evidence="3" id="KW-0788">Thiol protease</keyword>
<keyword evidence="2" id="KW-0378">Hydrolase</keyword>
<protein>
    <recommendedName>
        <fullName evidence="4">Ubiquitin-like protease family profile domain-containing protein</fullName>
    </recommendedName>
</protein>
<name>A0A8S1L2Y9_9CILI</name>
<evidence type="ECO:0000313" key="6">
    <source>
        <dbReference type="Proteomes" id="UP000692954"/>
    </source>
</evidence>
<keyword evidence="1" id="KW-0645">Protease</keyword>
<dbReference type="AlphaFoldDB" id="A0A8S1L2Y9"/>
<dbReference type="PANTHER" id="PTHR46468:SF1">
    <property type="entry name" value="SENTRIN-SPECIFIC PROTEASE 8"/>
    <property type="match status" value="1"/>
</dbReference>
<gene>
    <name evidence="5" type="ORF">PSON_ATCC_30995.1.T0130485</name>
</gene>
<evidence type="ECO:0000256" key="3">
    <source>
        <dbReference type="ARBA" id="ARBA00022807"/>
    </source>
</evidence>
<dbReference type="PANTHER" id="PTHR46468">
    <property type="entry name" value="SENTRIN-SPECIFIC PROTEASE 8"/>
    <property type="match status" value="1"/>
</dbReference>